<keyword evidence="2" id="KW-1185">Reference proteome</keyword>
<feature type="non-terminal residue" evidence="1">
    <location>
        <position position="198"/>
    </location>
</feature>
<protein>
    <submittedName>
        <fullName evidence="1">Uncharacterized protein</fullName>
    </submittedName>
</protein>
<gene>
    <name evidence="1" type="ORF">PGLA1383_LOCUS12536</name>
</gene>
<dbReference type="Proteomes" id="UP000654075">
    <property type="component" value="Unassembled WGS sequence"/>
</dbReference>
<dbReference type="AlphaFoldDB" id="A0A813E537"/>
<sequence length="198" mass="22063">MLMCFPSLALLVSCCPDPGIVSPEETGCPAEYQGYREKCCSSDVANTIFRGFGVLSPEEVGYLLPHDPYDQVVNLVEHLMARYLRDTDGLSVDAWRLFSVSSLRNAIVAIDAAKEKYVGIQTLQDAETLLPEALTASRQLARALFRMENYQAFLMGQSAAKWNEKMQGFDPERLRNILGPAIEVYKTGKVSHDLFVYG</sequence>
<organism evidence="1 2">
    <name type="scientific">Polarella glacialis</name>
    <name type="common">Dinoflagellate</name>
    <dbReference type="NCBI Taxonomy" id="89957"/>
    <lineage>
        <taxon>Eukaryota</taxon>
        <taxon>Sar</taxon>
        <taxon>Alveolata</taxon>
        <taxon>Dinophyceae</taxon>
        <taxon>Suessiales</taxon>
        <taxon>Suessiaceae</taxon>
        <taxon>Polarella</taxon>
    </lineage>
</organism>
<evidence type="ECO:0000313" key="2">
    <source>
        <dbReference type="Proteomes" id="UP000654075"/>
    </source>
</evidence>
<name>A0A813E537_POLGL</name>
<accession>A0A813E537</accession>
<dbReference type="EMBL" id="CAJNNV010006696">
    <property type="protein sequence ID" value="CAE8593960.1"/>
    <property type="molecule type" value="Genomic_DNA"/>
</dbReference>
<proteinExistence type="predicted"/>
<reference evidence="1" key="1">
    <citation type="submission" date="2021-02" db="EMBL/GenBank/DDBJ databases">
        <authorList>
            <person name="Dougan E. K."/>
            <person name="Rhodes N."/>
            <person name="Thang M."/>
            <person name="Chan C."/>
        </authorList>
    </citation>
    <scope>NUCLEOTIDE SEQUENCE</scope>
</reference>
<comment type="caution">
    <text evidence="1">The sequence shown here is derived from an EMBL/GenBank/DDBJ whole genome shotgun (WGS) entry which is preliminary data.</text>
</comment>
<evidence type="ECO:0000313" key="1">
    <source>
        <dbReference type="EMBL" id="CAE8593960.1"/>
    </source>
</evidence>